<accession>A0A1G2NFC4</accession>
<comment type="caution">
    <text evidence="1">The sequence shown here is derived from an EMBL/GenBank/DDBJ whole genome shotgun (WGS) entry which is preliminary data.</text>
</comment>
<name>A0A1G2NFC4_9BACT</name>
<dbReference type="AlphaFoldDB" id="A0A1G2NFC4"/>
<proteinExistence type="predicted"/>
<reference evidence="1 2" key="1">
    <citation type="journal article" date="2016" name="Nat. Commun.">
        <title>Thousands of microbial genomes shed light on interconnected biogeochemical processes in an aquifer system.</title>
        <authorList>
            <person name="Anantharaman K."/>
            <person name="Brown C.T."/>
            <person name="Hug L.A."/>
            <person name="Sharon I."/>
            <person name="Castelle C.J."/>
            <person name="Probst A.J."/>
            <person name="Thomas B.C."/>
            <person name="Singh A."/>
            <person name="Wilkins M.J."/>
            <person name="Karaoz U."/>
            <person name="Brodie E.L."/>
            <person name="Williams K.H."/>
            <person name="Hubbard S.S."/>
            <person name="Banfield J.F."/>
        </authorList>
    </citation>
    <scope>NUCLEOTIDE SEQUENCE [LARGE SCALE GENOMIC DNA]</scope>
</reference>
<dbReference type="Proteomes" id="UP000177797">
    <property type="component" value="Unassembled WGS sequence"/>
</dbReference>
<dbReference type="EMBL" id="MHSA01000008">
    <property type="protein sequence ID" value="OHA34774.1"/>
    <property type="molecule type" value="Genomic_DNA"/>
</dbReference>
<evidence type="ECO:0000313" key="2">
    <source>
        <dbReference type="Proteomes" id="UP000177797"/>
    </source>
</evidence>
<sequence>MFNTILGKESERYKKNADALITESGILDILKKYGTPVFVGSYAANLMMSADIDIHILREKPYKKELNKSNLTLQKRLLRQNSARKSCGSKKKIMT</sequence>
<organism evidence="1 2">
    <name type="scientific">Candidatus Taylorbacteria bacterium RIFCSPLOWO2_01_FULL_48_100</name>
    <dbReference type="NCBI Taxonomy" id="1802322"/>
    <lineage>
        <taxon>Bacteria</taxon>
        <taxon>Candidatus Tayloriibacteriota</taxon>
    </lineage>
</organism>
<evidence type="ECO:0000313" key="1">
    <source>
        <dbReference type="EMBL" id="OHA34774.1"/>
    </source>
</evidence>
<protein>
    <submittedName>
        <fullName evidence="1">Uncharacterized protein</fullName>
    </submittedName>
</protein>
<gene>
    <name evidence="1" type="ORF">A2938_03655</name>
</gene>